<accession>X1SHS9</accession>
<organism evidence="1">
    <name type="scientific">marine sediment metagenome</name>
    <dbReference type="NCBI Taxonomy" id="412755"/>
    <lineage>
        <taxon>unclassified sequences</taxon>
        <taxon>metagenomes</taxon>
        <taxon>ecological metagenomes</taxon>
    </lineage>
</organism>
<comment type="caution">
    <text evidence="1">The sequence shown here is derived from an EMBL/GenBank/DDBJ whole genome shotgun (WGS) entry which is preliminary data.</text>
</comment>
<dbReference type="Gene3D" id="3.20.20.70">
    <property type="entry name" value="Aldolase class I"/>
    <property type="match status" value="1"/>
</dbReference>
<dbReference type="EMBL" id="BARW01020515">
    <property type="protein sequence ID" value="GAI92498.1"/>
    <property type="molecule type" value="Genomic_DNA"/>
</dbReference>
<dbReference type="InterPro" id="IPR013785">
    <property type="entry name" value="Aldolase_TIM"/>
</dbReference>
<reference evidence="1" key="1">
    <citation type="journal article" date="2014" name="Front. Microbiol.">
        <title>High frequency of phylogenetically diverse reductive dehalogenase-homologous genes in deep subseafloor sedimentary metagenomes.</title>
        <authorList>
            <person name="Kawai M."/>
            <person name="Futagami T."/>
            <person name="Toyoda A."/>
            <person name="Takaki Y."/>
            <person name="Nishi S."/>
            <person name="Hori S."/>
            <person name="Arai W."/>
            <person name="Tsubouchi T."/>
            <person name="Morono Y."/>
            <person name="Uchiyama I."/>
            <person name="Ito T."/>
            <person name="Fujiyama A."/>
            <person name="Inagaki F."/>
            <person name="Takami H."/>
        </authorList>
    </citation>
    <scope>NUCLEOTIDE SEQUENCE</scope>
    <source>
        <strain evidence="1">Expedition CK06-06</strain>
    </source>
</reference>
<gene>
    <name evidence="1" type="ORF">S12H4_34640</name>
</gene>
<dbReference type="AlphaFoldDB" id="X1SHS9"/>
<evidence type="ECO:0008006" key="2">
    <source>
        <dbReference type="Google" id="ProtNLM"/>
    </source>
</evidence>
<dbReference type="InterPro" id="IPR000887">
    <property type="entry name" value="Aldlse_KDPG_KHG"/>
</dbReference>
<dbReference type="SUPFAM" id="SSF51569">
    <property type="entry name" value="Aldolase"/>
    <property type="match status" value="1"/>
</dbReference>
<evidence type="ECO:0000313" key="1">
    <source>
        <dbReference type="EMBL" id="GAI92498.1"/>
    </source>
</evidence>
<name>X1SHS9_9ZZZZ</name>
<dbReference type="Pfam" id="PF01081">
    <property type="entry name" value="Aldolase"/>
    <property type="match status" value="1"/>
</dbReference>
<proteinExistence type="predicted"/>
<dbReference type="GO" id="GO:0016829">
    <property type="term" value="F:lyase activity"/>
    <property type="evidence" value="ECO:0007669"/>
    <property type="project" value="InterPro"/>
</dbReference>
<protein>
    <recommendedName>
        <fullName evidence="2">2-dehydro-3-deoxy-phosphogluconate aldolase</fullName>
    </recommendedName>
</protein>
<sequence length="99" mass="10827">MKVRLCDMNEVIERMGEVGIVPVIAIRDAEDAVPLVKALNAGSLPIAEITFRTEAAEESIKRIAAEVPEGNGWCRHSTDRRSGQTSCSCWSQIYSSTGF</sequence>